<feature type="transmembrane region" description="Helical" evidence="5">
    <location>
        <begin position="82"/>
        <end position="101"/>
    </location>
</feature>
<dbReference type="Proteomes" id="UP001200513">
    <property type="component" value="Chromosome"/>
</dbReference>
<evidence type="ECO:0000256" key="3">
    <source>
        <dbReference type="ARBA" id="ARBA00022989"/>
    </source>
</evidence>
<name>A0A9Y1BPI5_9ARCH</name>
<evidence type="ECO:0000256" key="5">
    <source>
        <dbReference type="SAM" id="Phobius"/>
    </source>
</evidence>
<keyword evidence="3 5" id="KW-1133">Transmembrane helix</keyword>
<protein>
    <submittedName>
        <fullName evidence="6">OST3/OST6 family protein</fullName>
    </submittedName>
</protein>
<dbReference type="EMBL" id="CP084167">
    <property type="protein sequence ID" value="UJG42675.1"/>
    <property type="molecule type" value="Genomic_DNA"/>
</dbReference>
<organism evidence="6">
    <name type="scientific">Candidatus Heimdallarchaeum endolithica</name>
    <dbReference type="NCBI Taxonomy" id="2876572"/>
    <lineage>
        <taxon>Archaea</taxon>
        <taxon>Promethearchaeati</taxon>
        <taxon>Candidatus Heimdallarchaeota</taxon>
        <taxon>Candidatus Heimdallarchaeia (ex Rinke et al. 2021) (nom. nud.)</taxon>
        <taxon>Candidatus Heimdallarchaeales</taxon>
        <taxon>Candidatus Heimdallarchaeaceae</taxon>
        <taxon>Candidatus Heimdallarchaeum</taxon>
    </lineage>
</organism>
<feature type="transmembrane region" description="Helical" evidence="5">
    <location>
        <begin position="121"/>
        <end position="138"/>
    </location>
</feature>
<keyword evidence="4 5" id="KW-0472">Membrane</keyword>
<keyword evidence="2 5" id="KW-0812">Transmembrane</keyword>
<feature type="transmembrane region" description="Helical" evidence="5">
    <location>
        <begin position="34"/>
        <end position="55"/>
    </location>
</feature>
<evidence type="ECO:0000256" key="2">
    <source>
        <dbReference type="ARBA" id="ARBA00022692"/>
    </source>
</evidence>
<evidence type="ECO:0000256" key="4">
    <source>
        <dbReference type="ARBA" id="ARBA00023136"/>
    </source>
</evidence>
<accession>A0A9Y1BPI5</accession>
<gene>
    <name evidence="6" type="ORF">K9W46_09810</name>
</gene>
<evidence type="ECO:0000256" key="1">
    <source>
        <dbReference type="ARBA" id="ARBA00004141"/>
    </source>
</evidence>
<evidence type="ECO:0000313" key="6">
    <source>
        <dbReference type="EMBL" id="UJG42675.1"/>
    </source>
</evidence>
<dbReference type="GO" id="GO:0016020">
    <property type="term" value="C:membrane"/>
    <property type="evidence" value="ECO:0007669"/>
    <property type="project" value="UniProtKB-SubCell"/>
</dbReference>
<dbReference type="AlphaFoldDB" id="A0A9Y1BPI5"/>
<sequence length="144" mass="16370">MTKRLPWILPGIRRPKFNLHQITFRIPTEIPQSVWYFIVYGIIFYIFSGGAYDIVNKDYIAPLGSGSQGQPLFVYPATQAQFLIEGIVAGFIIAFAALSLYLFDYATRFTFDVNSAQKIEVIASIFVLIWYVVIVLLYKKKTGG</sequence>
<comment type="subcellular location">
    <subcellularLocation>
        <location evidence="1">Membrane</location>
        <topology evidence="1">Multi-pass membrane protein</topology>
    </subcellularLocation>
</comment>
<proteinExistence type="predicted"/>
<reference evidence="6" key="1">
    <citation type="journal article" date="2022" name="Nat. Microbiol.">
        <title>Unique mobile elements and scalable gene flow at the prokaryote-eukaryote boundary revealed by circularized Asgard archaea genomes.</title>
        <authorList>
            <person name="Wu F."/>
            <person name="Speth D.R."/>
            <person name="Philosof A."/>
            <person name="Cremiere A."/>
            <person name="Narayanan A."/>
            <person name="Barco R.A."/>
            <person name="Connon S.A."/>
            <person name="Amend J.P."/>
            <person name="Antoshechkin I.A."/>
            <person name="Orphan V.J."/>
        </authorList>
    </citation>
    <scope>NUCLEOTIDE SEQUENCE</scope>
    <source>
        <strain evidence="6">PR6</strain>
    </source>
</reference>
<dbReference type="Pfam" id="PF04756">
    <property type="entry name" value="OST3_OST6"/>
    <property type="match status" value="1"/>
</dbReference>
<dbReference type="InterPro" id="IPR021149">
    <property type="entry name" value="OligosaccharylTrfase_OST3/OST6"/>
</dbReference>